<evidence type="ECO:0000256" key="1">
    <source>
        <dbReference type="ARBA" id="ARBA00001961"/>
    </source>
</evidence>
<comment type="cofactor">
    <cofactor evidence="1">
        <name>L-ascorbate</name>
        <dbReference type="ChEBI" id="CHEBI:38290"/>
    </cofactor>
</comment>
<evidence type="ECO:0000313" key="14">
    <source>
        <dbReference type="EMBL" id="EDW39266.1"/>
    </source>
</evidence>
<keyword evidence="11" id="KW-0408">Iron</keyword>
<evidence type="ECO:0000256" key="7">
    <source>
        <dbReference type="ARBA" id="ARBA00022824"/>
    </source>
</evidence>
<evidence type="ECO:0000256" key="3">
    <source>
        <dbReference type="ARBA" id="ARBA00004319"/>
    </source>
</evidence>
<dbReference type="GO" id="GO:0031418">
    <property type="term" value="F:L-ascorbic acid binding"/>
    <property type="evidence" value="ECO:0007669"/>
    <property type="project" value="UniProtKB-KW"/>
</dbReference>
<evidence type="ECO:0000256" key="4">
    <source>
        <dbReference type="ARBA" id="ARBA00006511"/>
    </source>
</evidence>
<keyword evidence="9" id="KW-0223">Dioxygenase</keyword>
<evidence type="ECO:0000256" key="10">
    <source>
        <dbReference type="ARBA" id="ARBA00023002"/>
    </source>
</evidence>
<name>B4GNE0_DROPE</name>
<evidence type="ECO:0000313" key="15">
    <source>
        <dbReference type="Proteomes" id="UP000008744"/>
    </source>
</evidence>
<keyword evidence="12" id="KW-0325">Glycoprotein</keyword>
<evidence type="ECO:0000256" key="6">
    <source>
        <dbReference type="ARBA" id="ARBA00022723"/>
    </source>
</evidence>
<evidence type="ECO:0000259" key="13">
    <source>
        <dbReference type="PROSITE" id="PS51471"/>
    </source>
</evidence>
<dbReference type="Pfam" id="PF13640">
    <property type="entry name" value="2OG-FeII_Oxy_3"/>
    <property type="match status" value="1"/>
</dbReference>
<sequence>MLLVLLFYICACSADEEADYSLAVDSLGELIPLERYYYGNLSAFADKMEAKLITIRRALSKMRPVLEAAEDKQERFVGNPLHAYSLLRHLHHDWPNWLDFVEESVGAEEIKHFRSLELLLPSRADIANAAFGLEQIRDMYGQTERDMAIGLLDGQQHNVQLTAMDCWSLGKHYFHLKSFVQASVWLGLAADRYNVSEEDIYAVQGFHRVELWQLQAGSLMRQSRNDDALAVIIGALEKLPFDMRLLSLRSRLENRWLVRPRLDYEEDPLPAVTEVQRGCRGEYPWKSTLHCRFSWRPSFYARLKVEEVLLDPYIVLYHDVVSGKEMELLKDYGRTNLTHDPLRSGLSAKHCALPESLPLVQSLHQRLWDMTGLSLNGSESWLITNYGIGGFLGLHKDYFDEIEEELQGDNRLFTIQIFLSNVSQGGYTVFPNLEVAVKPQAGTALVFYNLLDSLVGDTRTRHFGCPVIDGDKWIATKFLSAKEQTLRRRGQ</sequence>
<dbReference type="GO" id="GO:0005506">
    <property type="term" value="F:iron ion binding"/>
    <property type="evidence" value="ECO:0007669"/>
    <property type="project" value="InterPro"/>
</dbReference>
<evidence type="ECO:0000256" key="11">
    <source>
        <dbReference type="ARBA" id="ARBA00023004"/>
    </source>
</evidence>
<organism evidence="15">
    <name type="scientific">Drosophila persimilis</name>
    <name type="common">Fruit fly</name>
    <dbReference type="NCBI Taxonomy" id="7234"/>
    <lineage>
        <taxon>Eukaryota</taxon>
        <taxon>Metazoa</taxon>
        <taxon>Ecdysozoa</taxon>
        <taxon>Arthropoda</taxon>
        <taxon>Hexapoda</taxon>
        <taxon>Insecta</taxon>
        <taxon>Pterygota</taxon>
        <taxon>Neoptera</taxon>
        <taxon>Endopterygota</taxon>
        <taxon>Diptera</taxon>
        <taxon>Brachycera</taxon>
        <taxon>Muscomorpha</taxon>
        <taxon>Ephydroidea</taxon>
        <taxon>Drosophilidae</taxon>
        <taxon>Drosophila</taxon>
        <taxon>Sophophora</taxon>
    </lineage>
</organism>
<dbReference type="eggNOG" id="KOG1591">
    <property type="taxonomic scope" value="Eukaryota"/>
</dbReference>
<dbReference type="PROSITE" id="PS51471">
    <property type="entry name" value="FE2OG_OXY"/>
    <property type="match status" value="1"/>
</dbReference>
<accession>B4GNE0</accession>
<dbReference type="InterPro" id="IPR005123">
    <property type="entry name" value="Oxoglu/Fe-dep_dioxygenase_dom"/>
</dbReference>
<dbReference type="EMBL" id="CH479186">
    <property type="protein sequence ID" value="EDW39266.1"/>
    <property type="molecule type" value="Genomic_DNA"/>
</dbReference>
<keyword evidence="7" id="KW-0256">Endoplasmic reticulum</keyword>
<keyword evidence="6" id="KW-0479">Metal-binding</keyword>
<comment type="subcellular location">
    <subcellularLocation>
        <location evidence="3">Endoplasmic reticulum lumen</location>
    </subcellularLocation>
</comment>
<reference evidence="14 15" key="1">
    <citation type="journal article" date="2007" name="Nature">
        <title>Evolution of genes and genomes on the Drosophila phylogeny.</title>
        <authorList>
            <consortium name="Drosophila 12 Genomes Consortium"/>
            <person name="Clark A.G."/>
            <person name="Eisen M.B."/>
            <person name="Smith D.R."/>
            <person name="Bergman C.M."/>
            <person name="Oliver B."/>
            <person name="Markow T.A."/>
            <person name="Kaufman T.C."/>
            <person name="Kellis M."/>
            <person name="Gelbart W."/>
            <person name="Iyer V.N."/>
            <person name="Pollard D.A."/>
            <person name="Sackton T.B."/>
            <person name="Larracuente A.M."/>
            <person name="Singh N.D."/>
            <person name="Abad J.P."/>
            <person name="Abt D.N."/>
            <person name="Adryan B."/>
            <person name="Aguade M."/>
            <person name="Akashi H."/>
            <person name="Anderson W.W."/>
            <person name="Aquadro C.F."/>
            <person name="Ardell D.H."/>
            <person name="Arguello R."/>
            <person name="Artieri C.G."/>
            <person name="Barbash D.A."/>
            <person name="Barker D."/>
            <person name="Barsanti P."/>
            <person name="Batterham P."/>
            <person name="Batzoglou S."/>
            <person name="Begun D."/>
            <person name="Bhutkar A."/>
            <person name="Blanco E."/>
            <person name="Bosak S.A."/>
            <person name="Bradley R.K."/>
            <person name="Brand A.D."/>
            <person name="Brent M.R."/>
            <person name="Brooks A.N."/>
            <person name="Brown R.H."/>
            <person name="Butlin R.K."/>
            <person name="Caggese C."/>
            <person name="Calvi B.R."/>
            <person name="Bernardo de Carvalho A."/>
            <person name="Caspi A."/>
            <person name="Castrezana S."/>
            <person name="Celniker S.E."/>
            <person name="Chang J.L."/>
            <person name="Chapple C."/>
            <person name="Chatterji S."/>
            <person name="Chinwalla A."/>
            <person name="Civetta A."/>
            <person name="Clifton S.W."/>
            <person name="Comeron J.M."/>
            <person name="Costello J.C."/>
            <person name="Coyne J.A."/>
            <person name="Daub J."/>
            <person name="David R.G."/>
            <person name="Delcher A.L."/>
            <person name="Delehaunty K."/>
            <person name="Do C.B."/>
            <person name="Ebling H."/>
            <person name="Edwards K."/>
            <person name="Eickbush T."/>
            <person name="Evans J.D."/>
            <person name="Filipski A."/>
            <person name="Findeiss S."/>
            <person name="Freyhult E."/>
            <person name="Fulton L."/>
            <person name="Fulton R."/>
            <person name="Garcia A.C."/>
            <person name="Gardiner A."/>
            <person name="Garfield D.A."/>
            <person name="Garvin B.E."/>
            <person name="Gibson G."/>
            <person name="Gilbert D."/>
            <person name="Gnerre S."/>
            <person name="Godfrey J."/>
            <person name="Good R."/>
            <person name="Gotea V."/>
            <person name="Gravely B."/>
            <person name="Greenberg A.J."/>
            <person name="Griffiths-Jones S."/>
            <person name="Gross S."/>
            <person name="Guigo R."/>
            <person name="Gustafson E.A."/>
            <person name="Haerty W."/>
            <person name="Hahn M.W."/>
            <person name="Halligan D.L."/>
            <person name="Halpern A.L."/>
            <person name="Halter G.M."/>
            <person name="Han M.V."/>
            <person name="Heger A."/>
            <person name="Hillier L."/>
            <person name="Hinrichs A.S."/>
            <person name="Holmes I."/>
            <person name="Hoskins R.A."/>
            <person name="Hubisz M.J."/>
            <person name="Hultmark D."/>
            <person name="Huntley M.A."/>
            <person name="Jaffe D.B."/>
            <person name="Jagadeeshan S."/>
            <person name="Jeck W.R."/>
            <person name="Johnson J."/>
            <person name="Jones C.D."/>
            <person name="Jordan W.C."/>
            <person name="Karpen G.H."/>
            <person name="Kataoka E."/>
            <person name="Keightley P.D."/>
            <person name="Kheradpour P."/>
            <person name="Kirkness E.F."/>
            <person name="Koerich L.B."/>
            <person name="Kristiansen K."/>
            <person name="Kudrna D."/>
            <person name="Kulathinal R.J."/>
            <person name="Kumar S."/>
            <person name="Kwok R."/>
            <person name="Lander E."/>
            <person name="Langley C.H."/>
            <person name="Lapoint R."/>
            <person name="Lazzaro B.P."/>
            <person name="Lee S.J."/>
            <person name="Levesque L."/>
            <person name="Li R."/>
            <person name="Lin C.F."/>
            <person name="Lin M.F."/>
            <person name="Lindblad-Toh K."/>
            <person name="Llopart A."/>
            <person name="Long M."/>
            <person name="Low L."/>
            <person name="Lozovsky E."/>
            <person name="Lu J."/>
            <person name="Luo M."/>
            <person name="Machado C.A."/>
            <person name="Makalowski W."/>
            <person name="Marzo M."/>
            <person name="Matsuda M."/>
            <person name="Matzkin L."/>
            <person name="McAllister B."/>
            <person name="McBride C.S."/>
            <person name="McKernan B."/>
            <person name="McKernan K."/>
            <person name="Mendez-Lago M."/>
            <person name="Minx P."/>
            <person name="Mollenhauer M.U."/>
            <person name="Montooth K."/>
            <person name="Mount S.M."/>
            <person name="Mu X."/>
            <person name="Myers E."/>
            <person name="Negre B."/>
            <person name="Newfeld S."/>
            <person name="Nielsen R."/>
            <person name="Noor M.A."/>
            <person name="O'Grady P."/>
            <person name="Pachter L."/>
            <person name="Papaceit M."/>
            <person name="Parisi M.J."/>
            <person name="Parisi M."/>
            <person name="Parts L."/>
            <person name="Pedersen J.S."/>
            <person name="Pesole G."/>
            <person name="Phillippy A.M."/>
            <person name="Ponting C.P."/>
            <person name="Pop M."/>
            <person name="Porcelli D."/>
            <person name="Powell J.R."/>
            <person name="Prohaska S."/>
            <person name="Pruitt K."/>
            <person name="Puig M."/>
            <person name="Quesneville H."/>
            <person name="Ram K.R."/>
            <person name="Rand D."/>
            <person name="Rasmussen M.D."/>
            <person name="Reed L.K."/>
            <person name="Reenan R."/>
            <person name="Reily A."/>
            <person name="Remington K.A."/>
            <person name="Rieger T.T."/>
            <person name="Ritchie M.G."/>
            <person name="Robin C."/>
            <person name="Rogers Y.H."/>
            <person name="Rohde C."/>
            <person name="Rozas J."/>
            <person name="Rubenfield M.J."/>
            <person name="Ruiz A."/>
            <person name="Russo S."/>
            <person name="Salzberg S.L."/>
            <person name="Sanchez-Gracia A."/>
            <person name="Saranga D.J."/>
            <person name="Sato H."/>
            <person name="Schaeffer S.W."/>
            <person name="Schatz M.C."/>
            <person name="Schlenke T."/>
            <person name="Schwartz R."/>
            <person name="Segarra C."/>
            <person name="Singh R.S."/>
            <person name="Sirot L."/>
            <person name="Sirota M."/>
            <person name="Sisneros N.B."/>
            <person name="Smith C.D."/>
            <person name="Smith T.F."/>
            <person name="Spieth J."/>
            <person name="Stage D.E."/>
            <person name="Stark A."/>
            <person name="Stephan W."/>
            <person name="Strausberg R.L."/>
            <person name="Strempel S."/>
            <person name="Sturgill D."/>
            <person name="Sutton G."/>
            <person name="Sutton G.G."/>
            <person name="Tao W."/>
            <person name="Teichmann S."/>
            <person name="Tobari Y.N."/>
            <person name="Tomimura Y."/>
            <person name="Tsolas J.M."/>
            <person name="Valente V.L."/>
            <person name="Venter E."/>
            <person name="Venter J.C."/>
            <person name="Vicario S."/>
            <person name="Vieira F.G."/>
            <person name="Vilella A.J."/>
            <person name="Villasante A."/>
            <person name="Walenz B."/>
            <person name="Wang J."/>
            <person name="Wasserman M."/>
            <person name="Watts T."/>
            <person name="Wilson D."/>
            <person name="Wilson R.K."/>
            <person name="Wing R.A."/>
            <person name="Wolfner M.F."/>
            <person name="Wong A."/>
            <person name="Wong G.K."/>
            <person name="Wu C.I."/>
            <person name="Wu G."/>
            <person name="Yamamoto D."/>
            <person name="Yang H.P."/>
            <person name="Yang S.P."/>
            <person name="Yorke J.A."/>
            <person name="Yoshida K."/>
            <person name="Zdobnov E."/>
            <person name="Zhang P."/>
            <person name="Zhang Y."/>
            <person name="Zimin A.V."/>
            <person name="Baldwin J."/>
            <person name="Abdouelleil A."/>
            <person name="Abdulkadir J."/>
            <person name="Abebe A."/>
            <person name="Abera B."/>
            <person name="Abreu J."/>
            <person name="Acer S.C."/>
            <person name="Aftuck L."/>
            <person name="Alexander A."/>
            <person name="An P."/>
            <person name="Anderson E."/>
            <person name="Anderson S."/>
            <person name="Arachi H."/>
            <person name="Azer M."/>
            <person name="Bachantsang P."/>
            <person name="Barry A."/>
            <person name="Bayul T."/>
            <person name="Berlin A."/>
            <person name="Bessette D."/>
            <person name="Bloom T."/>
            <person name="Blye J."/>
            <person name="Boguslavskiy L."/>
            <person name="Bonnet C."/>
            <person name="Boukhgalter B."/>
            <person name="Bourzgui I."/>
            <person name="Brown A."/>
            <person name="Cahill P."/>
            <person name="Channer S."/>
            <person name="Cheshatsang Y."/>
            <person name="Chuda L."/>
            <person name="Citroen M."/>
            <person name="Collymore A."/>
            <person name="Cooke P."/>
            <person name="Costello M."/>
            <person name="D'Aco K."/>
            <person name="Daza R."/>
            <person name="De Haan G."/>
            <person name="DeGray S."/>
            <person name="DeMaso C."/>
            <person name="Dhargay N."/>
            <person name="Dooley K."/>
            <person name="Dooley E."/>
            <person name="Doricent M."/>
            <person name="Dorje P."/>
            <person name="Dorjee K."/>
            <person name="Dupes A."/>
            <person name="Elong R."/>
            <person name="Falk J."/>
            <person name="Farina A."/>
            <person name="Faro S."/>
            <person name="Ferguson D."/>
            <person name="Fisher S."/>
            <person name="Foley C.D."/>
            <person name="Franke A."/>
            <person name="Friedrich D."/>
            <person name="Gadbois L."/>
            <person name="Gearin G."/>
            <person name="Gearin C.R."/>
            <person name="Giannoukos G."/>
            <person name="Goode T."/>
            <person name="Graham J."/>
            <person name="Grandbois E."/>
            <person name="Grewal S."/>
            <person name="Gyaltsen K."/>
            <person name="Hafez N."/>
            <person name="Hagos B."/>
            <person name="Hall J."/>
            <person name="Henson C."/>
            <person name="Hollinger A."/>
            <person name="Honan T."/>
            <person name="Huard M.D."/>
            <person name="Hughes L."/>
            <person name="Hurhula B."/>
            <person name="Husby M.E."/>
            <person name="Kamat A."/>
            <person name="Kanga B."/>
            <person name="Kashin S."/>
            <person name="Khazanovich D."/>
            <person name="Kisner P."/>
            <person name="Lance K."/>
            <person name="Lara M."/>
            <person name="Lee W."/>
            <person name="Lennon N."/>
            <person name="Letendre F."/>
            <person name="LeVine R."/>
            <person name="Lipovsky A."/>
            <person name="Liu X."/>
            <person name="Liu J."/>
            <person name="Liu S."/>
            <person name="Lokyitsang T."/>
            <person name="Lokyitsang Y."/>
            <person name="Lubonja R."/>
            <person name="Lui A."/>
            <person name="MacDonald P."/>
            <person name="Magnisalis V."/>
            <person name="Maru K."/>
            <person name="Matthews C."/>
            <person name="McCusker W."/>
            <person name="McDonough S."/>
            <person name="Mehta T."/>
            <person name="Meldrim J."/>
            <person name="Meneus L."/>
            <person name="Mihai O."/>
            <person name="Mihalev A."/>
            <person name="Mihova T."/>
            <person name="Mittelman R."/>
            <person name="Mlenga V."/>
            <person name="Montmayeur A."/>
            <person name="Mulrain L."/>
            <person name="Navidi A."/>
            <person name="Naylor J."/>
            <person name="Negash T."/>
            <person name="Nguyen T."/>
            <person name="Nguyen N."/>
            <person name="Nicol R."/>
            <person name="Norbu C."/>
            <person name="Norbu N."/>
            <person name="Novod N."/>
            <person name="O'Neill B."/>
            <person name="Osman S."/>
            <person name="Markiewicz E."/>
            <person name="Oyono O.L."/>
            <person name="Patti C."/>
            <person name="Phunkhang P."/>
            <person name="Pierre F."/>
            <person name="Priest M."/>
            <person name="Raghuraman S."/>
            <person name="Rege F."/>
            <person name="Reyes R."/>
            <person name="Rise C."/>
            <person name="Rogov P."/>
            <person name="Ross K."/>
            <person name="Ryan E."/>
            <person name="Settipalli S."/>
            <person name="Shea T."/>
            <person name="Sherpa N."/>
            <person name="Shi L."/>
            <person name="Shih D."/>
            <person name="Sparrow T."/>
            <person name="Spaulding J."/>
            <person name="Stalker J."/>
            <person name="Stange-Thomann N."/>
            <person name="Stavropoulos S."/>
            <person name="Stone C."/>
            <person name="Strader C."/>
            <person name="Tesfaye S."/>
            <person name="Thomson T."/>
            <person name="Thoulutsang Y."/>
            <person name="Thoulutsang D."/>
            <person name="Topham K."/>
            <person name="Topping I."/>
            <person name="Tsamla T."/>
            <person name="Vassiliev H."/>
            <person name="Vo A."/>
            <person name="Wangchuk T."/>
            <person name="Wangdi T."/>
            <person name="Weiand M."/>
            <person name="Wilkinson J."/>
            <person name="Wilson A."/>
            <person name="Yadav S."/>
            <person name="Young G."/>
            <person name="Yu Q."/>
            <person name="Zembek L."/>
            <person name="Zhong D."/>
            <person name="Zimmer A."/>
            <person name="Zwirko Z."/>
            <person name="Jaffe D.B."/>
            <person name="Alvarez P."/>
            <person name="Brockman W."/>
            <person name="Butler J."/>
            <person name="Chin C."/>
            <person name="Gnerre S."/>
            <person name="Grabherr M."/>
            <person name="Kleber M."/>
            <person name="Mauceli E."/>
            <person name="MacCallum I."/>
        </authorList>
    </citation>
    <scope>NUCLEOTIDE SEQUENCE [LARGE SCALE GENOMIC DNA]</scope>
    <source>
        <strain evidence="15">MSH-3 / Tucson 14011-0111.49</strain>
    </source>
</reference>
<dbReference type="OMA" id="FYICACS"/>
<dbReference type="InterPro" id="IPR011990">
    <property type="entry name" value="TPR-like_helical_dom_sf"/>
</dbReference>
<proteinExistence type="inferred from homology"/>
<evidence type="ECO:0000256" key="9">
    <source>
        <dbReference type="ARBA" id="ARBA00022964"/>
    </source>
</evidence>
<dbReference type="GO" id="GO:0005788">
    <property type="term" value="C:endoplasmic reticulum lumen"/>
    <property type="evidence" value="ECO:0007669"/>
    <property type="project" value="UniProtKB-SubCell"/>
</dbReference>
<feature type="domain" description="Fe2OG dioxygenase" evidence="13">
    <location>
        <begin position="377"/>
        <end position="481"/>
    </location>
</feature>
<dbReference type="InterPro" id="IPR045054">
    <property type="entry name" value="P4HA-like"/>
</dbReference>
<comment type="similarity">
    <text evidence="4">Belongs to the P4HA family.</text>
</comment>
<evidence type="ECO:0000256" key="2">
    <source>
        <dbReference type="ARBA" id="ARBA00002035"/>
    </source>
</evidence>
<dbReference type="SMR" id="B4GNE0"/>
<dbReference type="Pfam" id="PF08336">
    <property type="entry name" value="P4Ha_N"/>
    <property type="match status" value="1"/>
</dbReference>
<dbReference type="EC" id="1.14.11.2" evidence="5"/>
<dbReference type="KEGG" id="dpe:6595327"/>
<dbReference type="PhylomeDB" id="B4GNE0"/>
<dbReference type="HOGENOM" id="CLU_024155_2_0_1"/>
<comment type="function">
    <text evidence="2">Catalyzes the post-translational formation of 4-hydroxyproline in -Xaa-Pro-Gly- sequences in collagens and other proteins.</text>
</comment>
<dbReference type="GO" id="GO:0004656">
    <property type="term" value="F:procollagen-proline 4-dioxygenase activity"/>
    <property type="evidence" value="ECO:0007669"/>
    <property type="project" value="UniProtKB-EC"/>
</dbReference>
<dbReference type="Gene3D" id="2.60.120.620">
    <property type="entry name" value="q2cbj1_9rhob like domain"/>
    <property type="match status" value="1"/>
</dbReference>
<dbReference type="InterPro" id="IPR006620">
    <property type="entry name" value="Pro_4_hyd_alph"/>
</dbReference>
<protein>
    <recommendedName>
        <fullName evidence="5">procollagen-proline 4-dioxygenase</fullName>
        <ecNumber evidence="5">1.14.11.2</ecNumber>
    </recommendedName>
</protein>
<dbReference type="Gene3D" id="6.10.140.1460">
    <property type="match status" value="1"/>
</dbReference>
<keyword evidence="15" id="KW-1185">Reference proteome</keyword>
<dbReference type="InterPro" id="IPR013547">
    <property type="entry name" value="P4H_N"/>
</dbReference>
<gene>
    <name evidence="14" type="primary">Dper\GL13504</name>
    <name evidence="14" type="ORF">Dper_GL13504</name>
</gene>
<keyword evidence="10" id="KW-0560">Oxidoreductase</keyword>
<keyword evidence="8" id="KW-0847">Vitamin C</keyword>
<dbReference type="Gene3D" id="1.25.40.10">
    <property type="entry name" value="Tetratricopeptide repeat domain"/>
    <property type="match status" value="1"/>
</dbReference>
<evidence type="ECO:0000256" key="8">
    <source>
        <dbReference type="ARBA" id="ARBA00022896"/>
    </source>
</evidence>
<dbReference type="PANTHER" id="PTHR10869:SF244">
    <property type="entry name" value="PROLYL 4-HYDROXYLASE SUBUNIT ALPHA-2"/>
    <property type="match status" value="1"/>
</dbReference>
<dbReference type="AlphaFoldDB" id="B4GNE0"/>
<evidence type="ECO:0000256" key="12">
    <source>
        <dbReference type="ARBA" id="ARBA00023180"/>
    </source>
</evidence>
<dbReference type="PANTHER" id="PTHR10869">
    <property type="entry name" value="PROLYL 4-HYDROXYLASE ALPHA SUBUNIT"/>
    <property type="match status" value="1"/>
</dbReference>
<dbReference type="InterPro" id="IPR044862">
    <property type="entry name" value="Pro_4_hyd_alph_FE2OG_OXY"/>
</dbReference>
<dbReference type="SMART" id="SM00702">
    <property type="entry name" value="P4Hc"/>
    <property type="match status" value="1"/>
</dbReference>
<dbReference type="OrthoDB" id="420380at2759"/>
<dbReference type="Proteomes" id="UP000008744">
    <property type="component" value="Unassembled WGS sequence"/>
</dbReference>
<evidence type="ECO:0000256" key="5">
    <source>
        <dbReference type="ARBA" id="ARBA00012269"/>
    </source>
</evidence>
<dbReference type="STRING" id="7234.B4GNE0"/>